<dbReference type="PANTHER" id="PTHR35303:SF5">
    <property type="entry name" value="OS02G0197800 PROTEIN"/>
    <property type="match status" value="1"/>
</dbReference>
<dbReference type="InterPro" id="IPR010376">
    <property type="entry name" value="GBBH-like_N"/>
</dbReference>
<gene>
    <name evidence="4" type="ORF">R1sor_018705</name>
</gene>
<dbReference type="GO" id="GO:0046872">
    <property type="term" value="F:metal ion binding"/>
    <property type="evidence" value="ECO:0007669"/>
    <property type="project" value="UniProtKB-KW"/>
</dbReference>
<comment type="caution">
    <text evidence="4">The sequence shown here is derived from an EMBL/GenBank/DDBJ whole genome shotgun (WGS) entry which is preliminary data.</text>
</comment>
<evidence type="ECO:0000313" key="5">
    <source>
        <dbReference type="Proteomes" id="UP001633002"/>
    </source>
</evidence>
<name>A0ABD3IAJ1_9MARC</name>
<dbReference type="EMBL" id="JBJQOH010000001">
    <property type="protein sequence ID" value="KAL3700683.1"/>
    <property type="molecule type" value="Genomic_DNA"/>
</dbReference>
<evidence type="ECO:0000256" key="1">
    <source>
        <dbReference type="ARBA" id="ARBA00022723"/>
    </source>
</evidence>
<keyword evidence="1" id="KW-0479">Metal-binding</keyword>
<dbReference type="AlphaFoldDB" id="A0ABD3IAJ1"/>
<evidence type="ECO:0000313" key="4">
    <source>
        <dbReference type="EMBL" id="KAL3700683.1"/>
    </source>
</evidence>
<reference evidence="4 5" key="1">
    <citation type="submission" date="2024-09" db="EMBL/GenBank/DDBJ databases">
        <title>Chromosome-scale assembly of Riccia sorocarpa.</title>
        <authorList>
            <person name="Paukszto L."/>
        </authorList>
    </citation>
    <scope>NUCLEOTIDE SEQUENCE [LARGE SCALE GENOMIC DNA]</scope>
    <source>
        <strain evidence="4">LP-2024</strain>
        <tissue evidence="4">Aerial parts of the thallus</tissue>
    </source>
</reference>
<proteinExistence type="predicted"/>
<keyword evidence="5" id="KW-1185">Reference proteome</keyword>
<organism evidence="4 5">
    <name type="scientific">Riccia sorocarpa</name>
    <dbReference type="NCBI Taxonomy" id="122646"/>
    <lineage>
        <taxon>Eukaryota</taxon>
        <taxon>Viridiplantae</taxon>
        <taxon>Streptophyta</taxon>
        <taxon>Embryophyta</taxon>
        <taxon>Marchantiophyta</taxon>
        <taxon>Marchantiopsida</taxon>
        <taxon>Marchantiidae</taxon>
        <taxon>Marchantiales</taxon>
        <taxon>Ricciaceae</taxon>
        <taxon>Riccia</taxon>
    </lineage>
</organism>
<dbReference type="InterPro" id="IPR038492">
    <property type="entry name" value="GBBH-like_N_sf"/>
</dbReference>
<protein>
    <recommendedName>
        <fullName evidence="3">Gamma-butyrobetaine hydroxylase-like N-terminal domain-containing protein</fullName>
    </recommendedName>
</protein>
<accession>A0ABD3IAJ1</accession>
<dbReference type="Pfam" id="PF06155">
    <property type="entry name" value="GBBH-like_N"/>
    <property type="match status" value="1"/>
</dbReference>
<sequence>MAIMIDGGLKVIRTAAVTPVCVFSRWMHSVRPTNIVVHRAAPPSPSYKGLELDFENGKKFYFAAEFLRVRSPSADSMRTTADGKRKIVSGRRHVQILGIEPVGNYGIRIKYDDTHDTGIYTWNYLYELGSKKFSYMRTYLRALQEEGLSRNPVRKKYR</sequence>
<evidence type="ECO:0000259" key="3">
    <source>
        <dbReference type="Pfam" id="PF06155"/>
    </source>
</evidence>
<dbReference type="Gene3D" id="3.30.2020.30">
    <property type="match status" value="1"/>
</dbReference>
<dbReference type="Proteomes" id="UP001633002">
    <property type="component" value="Unassembled WGS sequence"/>
</dbReference>
<evidence type="ECO:0000256" key="2">
    <source>
        <dbReference type="ARBA" id="ARBA00023004"/>
    </source>
</evidence>
<dbReference type="PANTHER" id="PTHR35303">
    <property type="entry name" value="OS02G0197800 PROTEIN"/>
    <property type="match status" value="1"/>
</dbReference>
<keyword evidence="2" id="KW-0408">Iron</keyword>
<feature type="domain" description="Gamma-butyrobetaine hydroxylase-like N-terminal" evidence="3">
    <location>
        <begin position="48"/>
        <end position="126"/>
    </location>
</feature>